<organism evidence="1">
    <name type="scientific">Siphoviridae sp. ctbgC51</name>
    <dbReference type="NCBI Taxonomy" id="2827901"/>
    <lineage>
        <taxon>Viruses</taxon>
        <taxon>Duplodnaviria</taxon>
        <taxon>Heunggongvirae</taxon>
        <taxon>Uroviricota</taxon>
        <taxon>Caudoviricetes</taxon>
    </lineage>
</organism>
<reference evidence="1" key="1">
    <citation type="journal article" date="2021" name="Proc. Natl. Acad. Sci. U.S.A.">
        <title>A Catalog of Tens of Thousands of Viruses from Human Metagenomes Reveals Hidden Associations with Chronic Diseases.</title>
        <authorList>
            <person name="Tisza M.J."/>
            <person name="Buck C.B."/>
        </authorList>
    </citation>
    <scope>NUCLEOTIDE SEQUENCE</scope>
    <source>
        <strain evidence="1">CtbgC51</strain>
    </source>
</reference>
<name>A0A8S5TFK5_9CAUD</name>
<dbReference type="EMBL" id="BK032817">
    <property type="protein sequence ID" value="DAF61803.1"/>
    <property type="molecule type" value="Genomic_DNA"/>
</dbReference>
<protein>
    <submittedName>
        <fullName evidence="1">Uncharacterized protein</fullName>
    </submittedName>
</protein>
<accession>A0A8S5TFK5</accession>
<evidence type="ECO:0000313" key="1">
    <source>
        <dbReference type="EMBL" id="DAF61803.1"/>
    </source>
</evidence>
<sequence length="118" mass="13900">MRHVRIIAFPPFESEWSVMPYFCETEHKTGDIVKITPKECGELKYIFTDESHDVVYPAEGPIPEETDSFPAGKYYRVYCLDEISLLCSNIPLKLDGFTEKYIDGAYMYENRKWGILWW</sequence>
<proteinExistence type="predicted"/>